<feature type="transmembrane region" description="Helical" evidence="3">
    <location>
        <begin position="38"/>
        <end position="64"/>
    </location>
</feature>
<organism evidence="5 6">
    <name type="scientific">Pelobacter propionicus (strain DSM 2379 / NBRC 103807 / OttBd1)</name>
    <dbReference type="NCBI Taxonomy" id="338966"/>
    <lineage>
        <taxon>Bacteria</taxon>
        <taxon>Pseudomonadati</taxon>
        <taxon>Thermodesulfobacteriota</taxon>
        <taxon>Desulfuromonadia</taxon>
        <taxon>Desulfuromonadales</taxon>
        <taxon>Desulfuromonadaceae</taxon>
        <taxon>Pelobacter</taxon>
    </lineage>
</organism>
<dbReference type="STRING" id="338966.Ppro_3261"/>
<protein>
    <recommendedName>
        <fullName evidence="1">diguanylate cyclase</fullName>
        <ecNumber evidence="1">2.7.7.65</ecNumber>
    </recommendedName>
</protein>
<dbReference type="InterPro" id="IPR050469">
    <property type="entry name" value="Diguanylate_Cyclase"/>
</dbReference>
<dbReference type="SUPFAM" id="SSF55073">
    <property type="entry name" value="Nucleotide cyclase"/>
    <property type="match status" value="1"/>
</dbReference>
<evidence type="ECO:0000256" key="3">
    <source>
        <dbReference type="SAM" id="Phobius"/>
    </source>
</evidence>
<dbReference type="Pfam" id="PF00990">
    <property type="entry name" value="GGDEF"/>
    <property type="match status" value="1"/>
</dbReference>
<dbReference type="PANTHER" id="PTHR45138">
    <property type="entry name" value="REGULATORY COMPONENTS OF SENSORY TRANSDUCTION SYSTEM"/>
    <property type="match status" value="1"/>
</dbReference>
<dbReference type="eggNOG" id="COG3706">
    <property type="taxonomic scope" value="Bacteria"/>
</dbReference>
<dbReference type="HOGENOM" id="CLU_000445_11_1_7"/>
<reference evidence="5 6" key="1">
    <citation type="submission" date="2006-10" db="EMBL/GenBank/DDBJ databases">
        <title>Complete sequence of chromosome of Pelobacter propionicus DSM 2379.</title>
        <authorList>
            <consortium name="US DOE Joint Genome Institute"/>
            <person name="Copeland A."/>
            <person name="Lucas S."/>
            <person name="Lapidus A."/>
            <person name="Barry K."/>
            <person name="Detter J.C."/>
            <person name="Glavina del Rio T."/>
            <person name="Hammon N."/>
            <person name="Israni S."/>
            <person name="Dalin E."/>
            <person name="Tice H."/>
            <person name="Pitluck S."/>
            <person name="Saunders E."/>
            <person name="Brettin T."/>
            <person name="Bruce D."/>
            <person name="Han C."/>
            <person name="Tapia R."/>
            <person name="Schmutz J."/>
            <person name="Larimer F."/>
            <person name="Land M."/>
            <person name="Hauser L."/>
            <person name="Kyrpides N."/>
            <person name="Kim E."/>
            <person name="Lovley D."/>
            <person name="Richardson P."/>
        </authorList>
    </citation>
    <scope>NUCLEOTIDE SEQUENCE [LARGE SCALE GENOMIC DNA]</scope>
    <source>
        <strain evidence="6">DSM 2379 / NBRC 103807 / OttBd1</strain>
    </source>
</reference>
<dbReference type="GO" id="GO:0043709">
    <property type="term" value="P:cell adhesion involved in single-species biofilm formation"/>
    <property type="evidence" value="ECO:0007669"/>
    <property type="project" value="TreeGrafter"/>
</dbReference>
<dbReference type="EMBL" id="CP000482">
    <property type="protein sequence ID" value="ABL00854.1"/>
    <property type="molecule type" value="Genomic_DNA"/>
</dbReference>
<dbReference type="KEGG" id="ppd:Ppro_3261"/>
<evidence type="ECO:0000256" key="2">
    <source>
        <dbReference type="ARBA" id="ARBA00034247"/>
    </source>
</evidence>
<feature type="transmembrane region" description="Helical" evidence="3">
    <location>
        <begin position="84"/>
        <end position="103"/>
    </location>
</feature>
<dbReference type="GO" id="GO:0005886">
    <property type="term" value="C:plasma membrane"/>
    <property type="evidence" value="ECO:0007669"/>
    <property type="project" value="TreeGrafter"/>
</dbReference>
<keyword evidence="3" id="KW-0472">Membrane</keyword>
<dbReference type="GO" id="GO:1902201">
    <property type="term" value="P:negative regulation of bacterial-type flagellum-dependent cell motility"/>
    <property type="evidence" value="ECO:0007669"/>
    <property type="project" value="TreeGrafter"/>
</dbReference>
<dbReference type="SMART" id="SM00267">
    <property type="entry name" value="GGDEF"/>
    <property type="match status" value="1"/>
</dbReference>
<evidence type="ECO:0000259" key="4">
    <source>
        <dbReference type="PROSITE" id="PS50887"/>
    </source>
</evidence>
<accession>A1AU33</accession>
<dbReference type="InterPro" id="IPR000160">
    <property type="entry name" value="GGDEF_dom"/>
</dbReference>
<dbReference type="AlphaFoldDB" id="A1AU33"/>
<dbReference type="Gene3D" id="3.30.70.270">
    <property type="match status" value="1"/>
</dbReference>
<dbReference type="EC" id="2.7.7.65" evidence="1"/>
<dbReference type="Proteomes" id="UP000006732">
    <property type="component" value="Chromosome"/>
</dbReference>
<evidence type="ECO:0000313" key="5">
    <source>
        <dbReference type="EMBL" id="ABL00854.1"/>
    </source>
</evidence>
<comment type="catalytic activity">
    <reaction evidence="2">
        <text>2 GTP = 3',3'-c-di-GMP + 2 diphosphate</text>
        <dbReference type="Rhea" id="RHEA:24898"/>
        <dbReference type="ChEBI" id="CHEBI:33019"/>
        <dbReference type="ChEBI" id="CHEBI:37565"/>
        <dbReference type="ChEBI" id="CHEBI:58805"/>
        <dbReference type="EC" id="2.7.7.65"/>
    </reaction>
</comment>
<proteinExistence type="predicted"/>
<dbReference type="NCBIfam" id="TIGR00254">
    <property type="entry name" value="GGDEF"/>
    <property type="match status" value="1"/>
</dbReference>
<dbReference type="CDD" id="cd01949">
    <property type="entry name" value="GGDEF"/>
    <property type="match status" value="1"/>
</dbReference>
<evidence type="ECO:0000313" key="6">
    <source>
        <dbReference type="Proteomes" id="UP000006732"/>
    </source>
</evidence>
<dbReference type="PANTHER" id="PTHR45138:SF9">
    <property type="entry name" value="DIGUANYLATE CYCLASE DGCM-RELATED"/>
    <property type="match status" value="1"/>
</dbReference>
<feature type="domain" description="GGDEF" evidence="4">
    <location>
        <begin position="150"/>
        <end position="280"/>
    </location>
</feature>
<keyword evidence="3" id="KW-0812">Transmembrane</keyword>
<gene>
    <name evidence="5" type="ordered locus">Ppro_3261</name>
</gene>
<keyword evidence="6" id="KW-1185">Reference proteome</keyword>
<dbReference type="GO" id="GO:0052621">
    <property type="term" value="F:diguanylate cyclase activity"/>
    <property type="evidence" value="ECO:0007669"/>
    <property type="project" value="UniProtKB-EC"/>
</dbReference>
<dbReference type="InterPro" id="IPR029787">
    <property type="entry name" value="Nucleotide_cyclase"/>
</dbReference>
<name>A1AU33_PELPD</name>
<keyword evidence="3" id="KW-1133">Transmembrane helix</keyword>
<sequence>MEEDLIVITRRFLFGISLVLVGAAGCGDFLADGHVSMLLLYAAAVLLSGWYCGRVGGIIVAMAATASWLVANRLQQPPGEGNLIFSWNAFSRLAIFLLIASAASSQSRLKSALERESHKSGTDRLTGLLNGTAFRERVEEEMERSRRYGHHFSLALIDLDEFQQINETRGTSRGDRLLQDTGEAIVQCIRKTDIAGRIGGDEFTVLFPETSGQQARCAIEKLLMALDMMTSRSGWQVTASIGVVSCEKGVETYDALLDRAATMLDAAREKGRNGAEFMVID</sequence>
<dbReference type="InterPro" id="IPR043128">
    <property type="entry name" value="Rev_trsase/Diguanyl_cyclase"/>
</dbReference>
<feature type="transmembrane region" description="Helical" evidence="3">
    <location>
        <begin position="12"/>
        <end position="31"/>
    </location>
</feature>
<dbReference type="PROSITE" id="PS50887">
    <property type="entry name" value="GGDEF"/>
    <property type="match status" value="1"/>
</dbReference>
<evidence type="ECO:0000256" key="1">
    <source>
        <dbReference type="ARBA" id="ARBA00012528"/>
    </source>
</evidence>